<accession>A0ABX2C5J6</accession>
<reference evidence="2" key="1">
    <citation type="submission" date="2020-05" db="EMBL/GenBank/DDBJ databases">
        <title>Nod-independent and nitrogen-fixing Bradyrhizobium aeschynomene sp. nov. isolated from nodules of Aeschynomene indica.</title>
        <authorList>
            <person name="Zhang Z."/>
        </authorList>
    </citation>
    <scope>NUCLEOTIDE SEQUENCE</scope>
    <source>
        <strain evidence="2">83012</strain>
    </source>
</reference>
<evidence type="ECO:0000313" key="3">
    <source>
        <dbReference type="Proteomes" id="UP000886476"/>
    </source>
</evidence>
<keyword evidence="3" id="KW-1185">Reference proteome</keyword>
<dbReference type="RefSeq" id="WP_172108121.1">
    <property type="nucleotide sequence ID" value="NZ_JABFDN010000001.1"/>
</dbReference>
<proteinExistence type="predicted"/>
<protein>
    <recommendedName>
        <fullName evidence="1">Zinc finger CGNR domain-containing protein</fullName>
    </recommendedName>
</protein>
<gene>
    <name evidence="2" type="ORF">HL667_00930</name>
</gene>
<dbReference type="Pfam" id="PF07336">
    <property type="entry name" value="ABATE"/>
    <property type="match status" value="1"/>
</dbReference>
<dbReference type="Pfam" id="PF11706">
    <property type="entry name" value="zf-CGNR"/>
    <property type="match status" value="1"/>
</dbReference>
<dbReference type="Proteomes" id="UP000886476">
    <property type="component" value="Unassembled WGS sequence"/>
</dbReference>
<dbReference type="InterPro" id="IPR021005">
    <property type="entry name" value="Znf_CGNR"/>
</dbReference>
<dbReference type="PANTHER" id="PTHR35525:SF3">
    <property type="entry name" value="BLL6575 PROTEIN"/>
    <property type="match status" value="1"/>
</dbReference>
<dbReference type="SUPFAM" id="SSF160904">
    <property type="entry name" value="Jann2411-like"/>
    <property type="match status" value="1"/>
</dbReference>
<organism evidence="2 3">
    <name type="scientific">Bradyrhizobium aeschynomenes</name>
    <dbReference type="NCBI Taxonomy" id="2734909"/>
    <lineage>
        <taxon>Bacteria</taxon>
        <taxon>Pseudomonadati</taxon>
        <taxon>Pseudomonadota</taxon>
        <taxon>Alphaproteobacteria</taxon>
        <taxon>Hyphomicrobiales</taxon>
        <taxon>Nitrobacteraceae</taxon>
        <taxon>Bradyrhizobium</taxon>
    </lineage>
</organism>
<dbReference type="InterPro" id="IPR010852">
    <property type="entry name" value="ABATE"/>
</dbReference>
<dbReference type="PANTHER" id="PTHR35525">
    <property type="entry name" value="BLL6575 PROTEIN"/>
    <property type="match status" value="1"/>
</dbReference>
<dbReference type="InterPro" id="IPR023286">
    <property type="entry name" value="ABATE_dom_sf"/>
</dbReference>
<dbReference type="Gene3D" id="1.10.3300.10">
    <property type="entry name" value="Jann2411-like domain"/>
    <property type="match status" value="1"/>
</dbReference>
<dbReference type="EMBL" id="JABFDN010000001">
    <property type="protein sequence ID" value="NPU63556.1"/>
    <property type="molecule type" value="Genomic_DNA"/>
</dbReference>
<comment type="caution">
    <text evidence="2">The sequence shown here is derived from an EMBL/GenBank/DDBJ whole genome shotgun (WGS) entry which is preliminary data.</text>
</comment>
<evidence type="ECO:0000259" key="1">
    <source>
        <dbReference type="Pfam" id="PF11706"/>
    </source>
</evidence>
<name>A0ABX2C5J6_9BRAD</name>
<feature type="domain" description="Zinc finger CGNR" evidence="1">
    <location>
        <begin position="154"/>
        <end position="197"/>
    </location>
</feature>
<evidence type="ECO:0000313" key="2">
    <source>
        <dbReference type="EMBL" id="NPU63556.1"/>
    </source>
</evidence>
<sequence>MPKTSTHGAEELAIRFVNTVAWRLRDASEDRLGSPDALLAWLRDNELLSAHDARRVAARWTTQPTAADAAHATALRLREAIYALFLGLIHNRAPPAAPAAFFEEFVGRSSSIRLQWQDGRLNWRADAPRATCDDLLRPVALSAAALLTGPRADRIKQCEDDRGCGWLFLDDSRLRNRRWCAMGDCGNVAKARRHRARTAGP</sequence>